<dbReference type="PRINTS" id="PR00081">
    <property type="entry name" value="GDHRDH"/>
</dbReference>
<dbReference type="OrthoDB" id="5296at2759"/>
<dbReference type="InterPro" id="IPR051468">
    <property type="entry name" value="Fungal_SecMetab_SDRs"/>
</dbReference>
<dbReference type="SUPFAM" id="SSF51735">
    <property type="entry name" value="NAD(P)-binding Rossmann-fold domains"/>
    <property type="match status" value="1"/>
</dbReference>
<proteinExistence type="inferred from homology"/>
<protein>
    <submittedName>
        <fullName evidence="2">Enoyl-(Acyl carrier protein) reductase</fullName>
    </submittedName>
</protein>
<dbReference type="GO" id="GO:0005737">
    <property type="term" value="C:cytoplasm"/>
    <property type="evidence" value="ECO:0007669"/>
    <property type="project" value="TreeGrafter"/>
</dbReference>
<evidence type="ECO:0000313" key="2">
    <source>
        <dbReference type="EMBL" id="EXU99164.1"/>
    </source>
</evidence>
<comment type="similarity">
    <text evidence="1">Belongs to the short-chain dehydrogenases/reductases (SDR) family.</text>
</comment>
<dbReference type="Pfam" id="PF00106">
    <property type="entry name" value="adh_short"/>
    <property type="match status" value="1"/>
</dbReference>
<organism evidence="2 3">
    <name type="scientific">Metarhizium robertsii</name>
    <dbReference type="NCBI Taxonomy" id="568076"/>
    <lineage>
        <taxon>Eukaryota</taxon>
        <taxon>Fungi</taxon>
        <taxon>Dikarya</taxon>
        <taxon>Ascomycota</taxon>
        <taxon>Pezizomycotina</taxon>
        <taxon>Sordariomycetes</taxon>
        <taxon>Hypocreomycetidae</taxon>
        <taxon>Hypocreales</taxon>
        <taxon>Clavicipitaceae</taxon>
        <taxon>Metarhizium</taxon>
    </lineage>
</organism>
<accession>A0A014N117</accession>
<evidence type="ECO:0000256" key="1">
    <source>
        <dbReference type="ARBA" id="ARBA00006484"/>
    </source>
</evidence>
<dbReference type="PANTHER" id="PTHR43544:SF36">
    <property type="entry name" value="CHAIN OXIDOREDUCTASE (CSGA), PUTATIVE (AFU_ORTHOLOGUE AFUA_4G00910)-RELATED"/>
    <property type="match status" value="1"/>
</dbReference>
<dbReference type="InterPro" id="IPR036291">
    <property type="entry name" value="NAD(P)-bd_dom_sf"/>
</dbReference>
<dbReference type="HOGENOM" id="CLU_010194_9_1_1"/>
<gene>
    <name evidence="2" type="ORF">X797_007592</name>
</gene>
<name>A0A014N117_9HYPO</name>
<dbReference type="EMBL" id="JELW01000020">
    <property type="protein sequence ID" value="EXU99164.1"/>
    <property type="molecule type" value="Genomic_DNA"/>
</dbReference>
<dbReference type="PANTHER" id="PTHR43544">
    <property type="entry name" value="SHORT-CHAIN DEHYDROGENASE/REDUCTASE"/>
    <property type="match status" value="1"/>
</dbReference>
<dbReference type="InterPro" id="IPR002347">
    <property type="entry name" value="SDR_fam"/>
</dbReference>
<sequence length="254" mass="27078">MSTVLVTGGGRGIGLELVRQLMQLPESQISLILVTTRGPSQPLDELISSSAGRIVQVQCEITEDNSVKQAAAVIETKLAGKGLDILINNVGIMPYTEGGVGALDGQQLLTAFDVNVVSTHRITAALIPLLQKGSGKKIAMISTPLGSIEYANRYTWLPVPAYKITKAAMNMLSAQYAIDYAKEGFTVVAVSPGWLRTDMGSQDADLDVATGVRALKDLILSATVDANGKFYNIHVPGWEHAEGPNQYDGAVIPW</sequence>
<evidence type="ECO:0000313" key="3">
    <source>
        <dbReference type="Proteomes" id="UP000030151"/>
    </source>
</evidence>
<dbReference type="GO" id="GO:0016491">
    <property type="term" value="F:oxidoreductase activity"/>
    <property type="evidence" value="ECO:0007669"/>
    <property type="project" value="TreeGrafter"/>
</dbReference>
<dbReference type="AlphaFoldDB" id="A0A014N117"/>
<dbReference type="eggNOG" id="KOG1611">
    <property type="taxonomic scope" value="Eukaryota"/>
</dbReference>
<comment type="caution">
    <text evidence="2">The sequence shown here is derived from an EMBL/GenBank/DDBJ whole genome shotgun (WGS) entry which is preliminary data.</text>
</comment>
<dbReference type="Proteomes" id="UP000030151">
    <property type="component" value="Unassembled WGS sequence"/>
</dbReference>
<reference evidence="2 3" key="1">
    <citation type="submission" date="2014-02" db="EMBL/GenBank/DDBJ databases">
        <title>The genome sequence of the entomopathogenic fungus Metarhizium robertsii ARSEF 2575.</title>
        <authorList>
            <person name="Giuliano Garisto Donzelli B."/>
            <person name="Roe B.A."/>
            <person name="Macmil S.L."/>
            <person name="Krasnoff S.B."/>
            <person name="Gibson D.M."/>
        </authorList>
    </citation>
    <scope>NUCLEOTIDE SEQUENCE [LARGE SCALE GENOMIC DNA]</scope>
    <source>
        <strain evidence="2 3">ARSEF 2575</strain>
    </source>
</reference>
<dbReference type="Gene3D" id="3.40.50.720">
    <property type="entry name" value="NAD(P)-binding Rossmann-like Domain"/>
    <property type="match status" value="1"/>
</dbReference>